<feature type="transmembrane region" description="Helical" evidence="4">
    <location>
        <begin position="87"/>
        <end position="108"/>
    </location>
</feature>
<feature type="transmembrane region" description="Helical" evidence="4">
    <location>
        <begin position="252"/>
        <end position="269"/>
    </location>
</feature>
<dbReference type="Proteomes" id="UP000728032">
    <property type="component" value="Unassembled WGS sequence"/>
</dbReference>
<accession>A0A7R9QV59</accession>
<dbReference type="SUPFAM" id="SSF103473">
    <property type="entry name" value="MFS general substrate transporter"/>
    <property type="match status" value="2"/>
</dbReference>
<sequence length="629" mass="70882">MMCIAYFLFAFNNYQTGQSFTDFEHIYGQSFTVISYANTIRAFSYAIGALNGFIINAVNKQLVIMVYFILEGSTQIIVSYLKYVEVLYLDYAINGFVAGALELITNVWTVEMWGRECGPYVQAVHWGGSIAAILTPQIFAPYTMDPKHPDTSRIEIPYIILGCISIGFGLFMGSLYFYEKYVPREVKRNHVIDTKESRVMQKFREANAIVIAELRPSIPKHIVVVLCSFMVAIALTLQWSQFNYIITYVEDFMVAIALTLQWSQFNYIITYVEESDLHIQKEVATKMNQVLAAALLASRGFMTFFARLPFVTPKIINFGSYLLILAAEILYLIFTNTNETGVWVANVIYGLGLGPVMAGAYQLAEECLSLTDLMGVLFIFMSGFVTAITPIIMGKFMDTKPLTLVYVNLFFIALYIDFAVNGFVSGGIELCINIWVAEMWGKECGPYLQLVHCVGSISSIITPELFEPFLTADDINKCTDDSVADSSHKWAIISKLYIPYTVLGAITIFLGLILGCLYCYKKYNKRQITGDVLKDNKTDTKTRKTLNKMNTIFITEFMPSKAILIIIVMCGYVISIAQTVQWAQFNYLKSFVQFLDLGINETNLSLVLAVSFFVSRIIAIPVAYYLSAK</sequence>
<keyword evidence="3 4" id="KW-0472">Membrane</keyword>
<evidence type="ECO:0000256" key="4">
    <source>
        <dbReference type="SAM" id="Phobius"/>
    </source>
</evidence>
<feature type="transmembrane region" description="Helical" evidence="4">
    <location>
        <begin position="222"/>
        <end position="240"/>
    </location>
</feature>
<evidence type="ECO:0000256" key="1">
    <source>
        <dbReference type="ARBA" id="ARBA00022692"/>
    </source>
</evidence>
<feature type="transmembrane region" description="Helical" evidence="4">
    <location>
        <begin position="33"/>
        <end position="55"/>
    </location>
</feature>
<feature type="transmembrane region" description="Helical" evidence="4">
    <location>
        <begin position="62"/>
        <end position="81"/>
    </location>
</feature>
<evidence type="ECO:0000313" key="6">
    <source>
        <dbReference type="Proteomes" id="UP000728032"/>
    </source>
</evidence>
<feature type="transmembrane region" description="Helical" evidence="4">
    <location>
        <begin position="156"/>
        <end position="178"/>
    </location>
</feature>
<protein>
    <submittedName>
        <fullName evidence="5">Uncharacterized protein</fullName>
    </submittedName>
</protein>
<feature type="transmembrane region" description="Helical" evidence="4">
    <location>
        <begin position="604"/>
        <end position="626"/>
    </location>
</feature>
<feature type="transmembrane region" description="Helical" evidence="4">
    <location>
        <begin position="562"/>
        <end position="584"/>
    </location>
</feature>
<feature type="transmembrane region" description="Helical" evidence="4">
    <location>
        <begin position="404"/>
        <end position="424"/>
    </location>
</feature>
<proteinExistence type="predicted"/>
<feature type="transmembrane region" description="Helical" evidence="4">
    <location>
        <begin position="373"/>
        <end position="392"/>
    </location>
</feature>
<evidence type="ECO:0000313" key="5">
    <source>
        <dbReference type="EMBL" id="CAD7657972.1"/>
    </source>
</evidence>
<organism evidence="5">
    <name type="scientific">Oppiella nova</name>
    <dbReference type="NCBI Taxonomy" id="334625"/>
    <lineage>
        <taxon>Eukaryota</taxon>
        <taxon>Metazoa</taxon>
        <taxon>Ecdysozoa</taxon>
        <taxon>Arthropoda</taxon>
        <taxon>Chelicerata</taxon>
        <taxon>Arachnida</taxon>
        <taxon>Acari</taxon>
        <taxon>Acariformes</taxon>
        <taxon>Sarcoptiformes</taxon>
        <taxon>Oribatida</taxon>
        <taxon>Brachypylina</taxon>
        <taxon>Oppioidea</taxon>
        <taxon>Oppiidae</taxon>
        <taxon>Oppiella</taxon>
    </lineage>
</organism>
<dbReference type="AlphaFoldDB" id="A0A7R9QV59"/>
<reference evidence="5" key="1">
    <citation type="submission" date="2020-11" db="EMBL/GenBank/DDBJ databases">
        <authorList>
            <person name="Tran Van P."/>
        </authorList>
    </citation>
    <scope>NUCLEOTIDE SEQUENCE</scope>
</reference>
<feature type="non-terminal residue" evidence="5">
    <location>
        <position position="629"/>
    </location>
</feature>
<dbReference type="PANTHER" id="PTHR23121">
    <property type="entry name" value="SODIUM-DEPENDENT GLUCOSE TRANSPORTER 1"/>
    <property type="match status" value="1"/>
</dbReference>
<evidence type="ECO:0000256" key="3">
    <source>
        <dbReference type="ARBA" id="ARBA00023136"/>
    </source>
</evidence>
<feature type="transmembrane region" description="Helical" evidence="4">
    <location>
        <begin position="497"/>
        <end position="520"/>
    </location>
</feature>
<feature type="transmembrane region" description="Helical" evidence="4">
    <location>
        <begin position="120"/>
        <end position="144"/>
    </location>
</feature>
<gene>
    <name evidence="5" type="ORF">ONB1V03_LOCUS14597</name>
</gene>
<evidence type="ECO:0000256" key="2">
    <source>
        <dbReference type="ARBA" id="ARBA00022989"/>
    </source>
</evidence>
<feature type="transmembrane region" description="Helical" evidence="4">
    <location>
        <begin position="290"/>
        <end position="309"/>
    </location>
</feature>
<feature type="transmembrane region" description="Helical" evidence="4">
    <location>
        <begin position="315"/>
        <end position="334"/>
    </location>
</feature>
<keyword evidence="6" id="KW-1185">Reference proteome</keyword>
<dbReference type="PANTHER" id="PTHR23121:SF10">
    <property type="entry name" value="MAJOR FACILITATOR SUPERFAMILY DOMAIN-CONTAINING PROTEIN 4A"/>
    <property type="match status" value="1"/>
</dbReference>
<dbReference type="InterPro" id="IPR036259">
    <property type="entry name" value="MFS_trans_sf"/>
</dbReference>
<dbReference type="EMBL" id="CAJPVJ010014037">
    <property type="protein sequence ID" value="CAG2175158.1"/>
    <property type="molecule type" value="Genomic_DNA"/>
</dbReference>
<keyword evidence="2 4" id="KW-1133">Transmembrane helix</keyword>
<feature type="transmembrane region" description="Helical" evidence="4">
    <location>
        <begin position="341"/>
        <end position="361"/>
    </location>
</feature>
<keyword evidence="1 4" id="KW-0812">Transmembrane</keyword>
<dbReference type="OrthoDB" id="6512248at2759"/>
<name>A0A7R9QV59_9ACAR</name>
<dbReference type="EMBL" id="OC928862">
    <property type="protein sequence ID" value="CAD7657972.1"/>
    <property type="molecule type" value="Genomic_DNA"/>
</dbReference>